<keyword evidence="4" id="KW-1185">Reference proteome</keyword>
<dbReference type="Pfam" id="PF00296">
    <property type="entry name" value="Bac_luciferase"/>
    <property type="match status" value="1"/>
</dbReference>
<evidence type="ECO:0000256" key="1">
    <source>
        <dbReference type="ARBA" id="ARBA00023002"/>
    </source>
</evidence>
<protein>
    <submittedName>
        <fullName evidence="3">Oxidoreductase</fullName>
    </submittedName>
</protein>
<name>A0A917TBE3_9ACTN</name>
<evidence type="ECO:0000313" key="3">
    <source>
        <dbReference type="EMBL" id="GGM14423.1"/>
    </source>
</evidence>
<comment type="caution">
    <text evidence="3">The sequence shown here is derived from an EMBL/GenBank/DDBJ whole genome shotgun (WGS) entry which is preliminary data.</text>
</comment>
<proteinExistence type="predicted"/>
<reference evidence="3" key="1">
    <citation type="journal article" date="2014" name="Int. J. Syst. Evol. Microbiol.">
        <title>Complete genome sequence of Corynebacterium casei LMG S-19264T (=DSM 44701T), isolated from a smear-ripened cheese.</title>
        <authorList>
            <consortium name="US DOE Joint Genome Institute (JGI-PGF)"/>
            <person name="Walter F."/>
            <person name="Albersmeier A."/>
            <person name="Kalinowski J."/>
            <person name="Ruckert C."/>
        </authorList>
    </citation>
    <scope>NUCLEOTIDE SEQUENCE</scope>
    <source>
        <strain evidence="3">CGMCC 4.7308</strain>
    </source>
</reference>
<evidence type="ECO:0000259" key="2">
    <source>
        <dbReference type="Pfam" id="PF00296"/>
    </source>
</evidence>
<dbReference type="CDD" id="cd01097">
    <property type="entry name" value="Tetrahydromethanopterin_reductase"/>
    <property type="match status" value="1"/>
</dbReference>
<organism evidence="3 4">
    <name type="scientific">Nakamurella endophytica</name>
    <dbReference type="NCBI Taxonomy" id="1748367"/>
    <lineage>
        <taxon>Bacteria</taxon>
        <taxon>Bacillati</taxon>
        <taxon>Actinomycetota</taxon>
        <taxon>Actinomycetes</taxon>
        <taxon>Nakamurellales</taxon>
        <taxon>Nakamurellaceae</taxon>
        <taxon>Nakamurella</taxon>
    </lineage>
</organism>
<dbReference type="InterPro" id="IPR011251">
    <property type="entry name" value="Luciferase-like_dom"/>
</dbReference>
<dbReference type="InterPro" id="IPR036661">
    <property type="entry name" value="Luciferase-like_sf"/>
</dbReference>
<dbReference type="PANTHER" id="PTHR43244">
    <property type="match status" value="1"/>
</dbReference>
<dbReference type="SUPFAM" id="SSF51679">
    <property type="entry name" value="Bacterial luciferase-like"/>
    <property type="match status" value="1"/>
</dbReference>
<gene>
    <name evidence="3" type="ORF">GCM10011594_38060</name>
</gene>
<accession>A0A917TBE3</accession>
<dbReference type="EMBL" id="BMNA01000013">
    <property type="protein sequence ID" value="GGM14423.1"/>
    <property type="molecule type" value="Genomic_DNA"/>
</dbReference>
<dbReference type="InterPro" id="IPR050564">
    <property type="entry name" value="F420-G6PD/mer"/>
</dbReference>
<dbReference type="RefSeq" id="WP_188944357.1">
    <property type="nucleotide sequence ID" value="NZ_BMNA01000013.1"/>
</dbReference>
<dbReference type="PANTHER" id="PTHR43244:SF1">
    <property type="entry name" value="5,10-METHYLENETETRAHYDROMETHANOPTERIN REDUCTASE"/>
    <property type="match status" value="1"/>
</dbReference>
<feature type="domain" description="Luciferase-like" evidence="2">
    <location>
        <begin position="13"/>
        <end position="231"/>
    </location>
</feature>
<dbReference type="AlphaFoldDB" id="A0A917TBE3"/>
<dbReference type="Gene3D" id="3.20.20.30">
    <property type="entry name" value="Luciferase-like domain"/>
    <property type="match status" value="1"/>
</dbReference>
<dbReference type="GO" id="GO:0016705">
    <property type="term" value="F:oxidoreductase activity, acting on paired donors, with incorporation or reduction of molecular oxygen"/>
    <property type="evidence" value="ECO:0007669"/>
    <property type="project" value="InterPro"/>
</dbReference>
<dbReference type="Proteomes" id="UP000655208">
    <property type="component" value="Unassembled WGS sequence"/>
</dbReference>
<keyword evidence="1" id="KW-0560">Oxidoreductase</keyword>
<reference evidence="3" key="2">
    <citation type="submission" date="2020-09" db="EMBL/GenBank/DDBJ databases">
        <authorList>
            <person name="Sun Q."/>
            <person name="Zhou Y."/>
        </authorList>
    </citation>
    <scope>NUCLEOTIDE SEQUENCE</scope>
    <source>
        <strain evidence="3">CGMCC 4.7308</strain>
    </source>
</reference>
<evidence type="ECO:0000313" key="4">
    <source>
        <dbReference type="Proteomes" id="UP000655208"/>
    </source>
</evidence>
<sequence length="264" mass="27260">MPTVAAILPPTLSPEDLLAAAEAAEQAGLAEVWLWEDCFKESGIAPAAAILARTQRLVVGIGLLPVPLRNVALTAMELATLARMFPGRLLPGIGHGVLDWMAQVGARAASPVTLLREYASALRDLLHGATVTVQGRYVQLSEVALDWPPTPAPPLLVGAIRERTMQVAAELGDGVILTGGTPPEQVAEAARLHREGRAAAGREGDADVVVFVDVPGGTDAAGIAALVRQHAAAGATRVALMPGDDSPVDGFVATLGREVLPLLG</sequence>